<sequence length="393" mass="42838">MLMLLAQWLQETGNPELSSFRVFQYLTFRAVMAAVTALLIGLVAGPKVIRMLTALKIGQPIRGYAMQSHLAKSGTPTMGGVLILGAITLSTLLWADLSNRFVWIVLAVMLGFGAIGWVDDWRKVVNKDPEGMRSREKYFWQSVIGLVAALYLVFSISENSNARVFELFLAWVQSGFSLSLPPKAGLLVPFFKEVTYPLGVLGFVILTYLVIVGASNAVNLTDGLDGLAIMPVVLVGATLGLFAYVAGNVVFSKYLLFPHIAGAGELLVFCSAMSGAGLAFLWFNANPAQVFMGDVGALALGAALGTVAVIVRQEIVLAVMGGIFVVEALSVMLQVSWFKFTKRRYGTGRRLLKMAPLHHHFEKSGWTETQVVVRFWIITLLLCLLSLSTLKLR</sequence>
<feature type="transmembrane region" description="Helical" evidence="12">
    <location>
        <begin position="371"/>
        <end position="390"/>
    </location>
</feature>
<comment type="catalytic activity">
    <reaction evidence="12">
        <text>UDP-N-acetyl-alpha-D-muramoyl-L-alanyl-gamma-D-glutamyl-meso-2,6-diaminopimeloyl-D-alanyl-D-alanine + di-trans,octa-cis-undecaprenyl phosphate = di-trans,octa-cis-undecaprenyl diphospho-N-acetyl-alpha-D-muramoyl-L-alanyl-D-glutamyl-meso-2,6-diaminopimeloyl-D-alanyl-D-alanine + UMP</text>
        <dbReference type="Rhea" id="RHEA:28386"/>
        <dbReference type="ChEBI" id="CHEBI:57865"/>
        <dbReference type="ChEBI" id="CHEBI:60392"/>
        <dbReference type="ChEBI" id="CHEBI:61386"/>
        <dbReference type="ChEBI" id="CHEBI:61387"/>
        <dbReference type="EC" id="2.7.8.13"/>
    </reaction>
</comment>
<keyword evidence="9 12" id="KW-0472">Membrane</keyword>
<dbReference type="AlphaFoldDB" id="A0A1I2G501"/>
<dbReference type="EC" id="2.7.8.13" evidence="12 13"/>
<evidence type="ECO:0000256" key="4">
    <source>
        <dbReference type="ARBA" id="ARBA00022679"/>
    </source>
</evidence>
<dbReference type="NCBIfam" id="TIGR00445">
    <property type="entry name" value="mraY"/>
    <property type="match status" value="1"/>
</dbReference>
<organism evidence="15 16">
    <name type="scientific">Paracidovorax wautersii</name>
    <dbReference type="NCBI Taxonomy" id="1177982"/>
    <lineage>
        <taxon>Bacteria</taxon>
        <taxon>Pseudomonadati</taxon>
        <taxon>Pseudomonadota</taxon>
        <taxon>Betaproteobacteria</taxon>
        <taxon>Burkholderiales</taxon>
        <taxon>Comamonadaceae</taxon>
        <taxon>Paracidovorax</taxon>
    </lineage>
</organism>
<dbReference type="EMBL" id="FONX01000013">
    <property type="protein sequence ID" value="SFF12189.1"/>
    <property type="molecule type" value="Genomic_DNA"/>
</dbReference>
<feature type="transmembrane region" description="Helical" evidence="12">
    <location>
        <begin position="70"/>
        <end position="95"/>
    </location>
</feature>
<feature type="transmembrane region" description="Helical" evidence="12">
    <location>
        <begin position="290"/>
        <end position="311"/>
    </location>
</feature>
<dbReference type="RefSeq" id="WP_092940634.1">
    <property type="nucleotide sequence ID" value="NZ_FONX01000013.1"/>
</dbReference>
<evidence type="ECO:0000256" key="12">
    <source>
        <dbReference type="HAMAP-Rule" id="MF_00038"/>
    </source>
</evidence>
<keyword evidence="6 12" id="KW-0133">Cell shape</keyword>
<comment type="similarity">
    <text evidence="2 12">Belongs to the glycosyltransferase 4 family. MraY subfamily.</text>
</comment>
<keyword evidence="10 12" id="KW-0131">Cell cycle</keyword>
<dbReference type="GO" id="GO:0005886">
    <property type="term" value="C:plasma membrane"/>
    <property type="evidence" value="ECO:0007669"/>
    <property type="project" value="UniProtKB-SubCell"/>
</dbReference>
<accession>A0A1I2G501</accession>
<dbReference type="PROSITE" id="PS01347">
    <property type="entry name" value="MRAY_1"/>
    <property type="match status" value="1"/>
</dbReference>
<feature type="binding site" evidence="14">
    <location>
        <position position="219"/>
    </location>
    <ligand>
        <name>Mg(2+)</name>
        <dbReference type="ChEBI" id="CHEBI:18420"/>
    </ligand>
</feature>
<dbReference type="InterPro" id="IPR003524">
    <property type="entry name" value="PNAcMuramoyl-5peptid_Trfase"/>
</dbReference>
<feature type="binding site" evidence="14">
    <location>
        <position position="294"/>
    </location>
    <ligand>
        <name>Mg(2+)</name>
        <dbReference type="ChEBI" id="CHEBI:18420"/>
    </ligand>
</feature>
<dbReference type="PANTHER" id="PTHR22926:SF5">
    <property type="entry name" value="PHOSPHO-N-ACETYLMURAMOYL-PENTAPEPTIDE-TRANSFERASE HOMOLOG"/>
    <property type="match status" value="1"/>
</dbReference>
<evidence type="ECO:0000313" key="15">
    <source>
        <dbReference type="EMBL" id="SFF12189.1"/>
    </source>
</evidence>
<comment type="cofactor">
    <cofactor evidence="12 14">
        <name>Mg(2+)</name>
        <dbReference type="ChEBI" id="CHEBI:18420"/>
    </cofactor>
</comment>
<evidence type="ECO:0000256" key="5">
    <source>
        <dbReference type="ARBA" id="ARBA00022692"/>
    </source>
</evidence>
<evidence type="ECO:0000256" key="14">
    <source>
        <dbReference type="PIRSR" id="PIRSR600715-1"/>
    </source>
</evidence>
<feature type="transmembrane region" description="Helical" evidence="12">
    <location>
        <begin position="101"/>
        <end position="118"/>
    </location>
</feature>
<evidence type="ECO:0000256" key="11">
    <source>
        <dbReference type="ARBA" id="ARBA00023316"/>
    </source>
</evidence>
<feature type="transmembrane region" description="Helical" evidence="12">
    <location>
        <begin position="194"/>
        <end position="214"/>
    </location>
</feature>
<feature type="transmembrane region" description="Helical" evidence="12">
    <location>
        <begin position="26"/>
        <end position="49"/>
    </location>
</feature>
<dbReference type="GO" id="GO:0071555">
    <property type="term" value="P:cell wall organization"/>
    <property type="evidence" value="ECO:0007669"/>
    <property type="project" value="UniProtKB-KW"/>
</dbReference>
<evidence type="ECO:0000256" key="3">
    <source>
        <dbReference type="ARBA" id="ARBA00022618"/>
    </source>
</evidence>
<dbReference type="PROSITE" id="PS01348">
    <property type="entry name" value="MRAY_2"/>
    <property type="match status" value="1"/>
</dbReference>
<dbReference type="HAMAP" id="MF_00038">
    <property type="entry name" value="MraY"/>
    <property type="match status" value="1"/>
</dbReference>
<feature type="transmembrane region" description="Helical" evidence="12">
    <location>
        <begin position="226"/>
        <end position="246"/>
    </location>
</feature>
<dbReference type="Pfam" id="PF10555">
    <property type="entry name" value="MraY_sig1"/>
    <property type="match status" value="1"/>
</dbReference>
<dbReference type="UniPathway" id="UPA00219"/>
<dbReference type="PANTHER" id="PTHR22926">
    <property type="entry name" value="PHOSPHO-N-ACETYLMURAMOYL-PENTAPEPTIDE-TRANSFERASE"/>
    <property type="match status" value="1"/>
</dbReference>
<evidence type="ECO:0000256" key="2">
    <source>
        <dbReference type="ARBA" id="ARBA00005583"/>
    </source>
</evidence>
<keyword evidence="7 12" id="KW-0573">Peptidoglycan synthesis</keyword>
<evidence type="ECO:0000256" key="10">
    <source>
        <dbReference type="ARBA" id="ARBA00023306"/>
    </source>
</evidence>
<dbReference type="GO" id="GO:0046872">
    <property type="term" value="F:metal ion binding"/>
    <property type="evidence" value="ECO:0007669"/>
    <property type="project" value="UniProtKB-KW"/>
</dbReference>
<keyword evidence="12" id="KW-1003">Cell membrane</keyword>
<dbReference type="GO" id="GO:0008360">
    <property type="term" value="P:regulation of cell shape"/>
    <property type="evidence" value="ECO:0007669"/>
    <property type="project" value="UniProtKB-KW"/>
</dbReference>
<evidence type="ECO:0000256" key="7">
    <source>
        <dbReference type="ARBA" id="ARBA00022984"/>
    </source>
</evidence>
<keyword evidence="4 12" id="KW-0808">Transferase</keyword>
<evidence type="ECO:0000256" key="13">
    <source>
        <dbReference type="NCBIfam" id="TIGR00445"/>
    </source>
</evidence>
<evidence type="ECO:0000256" key="9">
    <source>
        <dbReference type="ARBA" id="ARBA00023136"/>
    </source>
</evidence>
<dbReference type="GO" id="GO:0051992">
    <property type="term" value="F:UDP-N-acetylmuramoyl-L-alanyl-D-glutamyl-meso-2,6-diaminopimelyl-D-alanyl-D-alanine:undecaprenyl-phosphate transferase activity"/>
    <property type="evidence" value="ECO:0007669"/>
    <property type="project" value="RHEA"/>
</dbReference>
<comment type="pathway">
    <text evidence="12">Cell wall biogenesis; peptidoglycan biosynthesis.</text>
</comment>
<feature type="transmembrane region" description="Helical" evidence="12">
    <location>
        <begin position="266"/>
        <end position="283"/>
    </location>
</feature>
<evidence type="ECO:0000313" key="16">
    <source>
        <dbReference type="Proteomes" id="UP000199119"/>
    </source>
</evidence>
<keyword evidence="11 12" id="KW-0961">Cell wall biogenesis/degradation</keyword>
<keyword evidence="8 12" id="KW-1133">Transmembrane helix</keyword>
<dbReference type="GO" id="GO:0051301">
    <property type="term" value="P:cell division"/>
    <property type="evidence" value="ECO:0007669"/>
    <property type="project" value="UniProtKB-KW"/>
</dbReference>
<evidence type="ECO:0000256" key="8">
    <source>
        <dbReference type="ARBA" id="ARBA00022989"/>
    </source>
</evidence>
<dbReference type="OrthoDB" id="9805475at2"/>
<dbReference type="Pfam" id="PF00953">
    <property type="entry name" value="Glycos_transf_4"/>
    <property type="match status" value="1"/>
</dbReference>
<dbReference type="InterPro" id="IPR000715">
    <property type="entry name" value="Glycosyl_transferase_4"/>
</dbReference>
<evidence type="ECO:0000256" key="6">
    <source>
        <dbReference type="ARBA" id="ARBA00022960"/>
    </source>
</evidence>
<keyword evidence="16" id="KW-1185">Reference proteome</keyword>
<dbReference type="STRING" id="1177982.SAMN04489711_11375"/>
<dbReference type="GO" id="GO:0008963">
    <property type="term" value="F:phospho-N-acetylmuramoyl-pentapeptide-transferase activity"/>
    <property type="evidence" value="ECO:0007669"/>
    <property type="project" value="UniProtKB-UniRule"/>
</dbReference>
<feature type="transmembrane region" description="Helical" evidence="12">
    <location>
        <begin position="317"/>
        <end position="340"/>
    </location>
</feature>
<reference evidence="16" key="1">
    <citation type="submission" date="2016-10" db="EMBL/GenBank/DDBJ databases">
        <authorList>
            <person name="Varghese N."/>
            <person name="Submissions S."/>
        </authorList>
    </citation>
    <scope>NUCLEOTIDE SEQUENCE [LARGE SCALE GENOMIC DNA]</scope>
    <source>
        <strain evidence="16">DSM 27981</strain>
    </source>
</reference>
<protein>
    <recommendedName>
        <fullName evidence="12 13">Phospho-N-acetylmuramoyl-pentapeptide-transferase</fullName>
        <ecNumber evidence="12 13">2.7.8.13</ecNumber>
    </recommendedName>
    <alternativeName>
        <fullName evidence="12">UDP-MurNAc-pentapeptide phosphotransferase</fullName>
    </alternativeName>
</protein>
<keyword evidence="12 14" id="KW-0460">Magnesium</keyword>
<keyword evidence="3 12" id="KW-0132">Cell division</keyword>
<proteinExistence type="inferred from homology"/>
<dbReference type="InterPro" id="IPR018480">
    <property type="entry name" value="PNAcMuramoyl-5peptid_Trfase_CS"/>
</dbReference>
<gene>
    <name evidence="12" type="primary">mraY</name>
    <name evidence="15" type="ORF">SAMN04489711_11375</name>
</gene>
<dbReference type="GO" id="GO:0009252">
    <property type="term" value="P:peptidoglycan biosynthetic process"/>
    <property type="evidence" value="ECO:0007669"/>
    <property type="project" value="UniProtKB-UniRule"/>
</dbReference>
<name>A0A1I2G501_9BURK</name>
<comment type="function">
    <text evidence="12">Catalyzes the initial step of the lipid cycle reactions in the biosynthesis of the cell wall peptidoglycan: transfers peptidoglycan precursor phospho-MurNAc-pentapeptide from UDP-MurNAc-pentapeptide onto the lipid carrier undecaprenyl phosphate, yielding undecaprenyl-pyrophosphoryl-MurNAc-pentapeptide, known as lipid I.</text>
</comment>
<evidence type="ECO:0000256" key="1">
    <source>
        <dbReference type="ARBA" id="ARBA00004141"/>
    </source>
</evidence>
<keyword evidence="12 14" id="KW-0479">Metal-binding</keyword>
<keyword evidence="5 12" id="KW-0812">Transmembrane</keyword>
<feature type="transmembrane region" description="Helical" evidence="12">
    <location>
        <begin position="138"/>
        <end position="157"/>
    </location>
</feature>
<comment type="subcellular location">
    <subcellularLocation>
        <location evidence="12">Cell membrane</location>
        <topology evidence="12">Multi-pass membrane protein</topology>
    </subcellularLocation>
    <subcellularLocation>
        <location evidence="1">Membrane</location>
        <topology evidence="1">Multi-pass membrane protein</topology>
    </subcellularLocation>
</comment>
<dbReference type="Proteomes" id="UP000199119">
    <property type="component" value="Unassembled WGS sequence"/>
</dbReference>
<dbReference type="CDD" id="cd06852">
    <property type="entry name" value="GT_MraY"/>
    <property type="match status" value="1"/>
</dbReference>